<proteinExistence type="predicted"/>
<evidence type="ECO:0000313" key="3">
    <source>
        <dbReference type="Proteomes" id="UP000728032"/>
    </source>
</evidence>
<organism evidence="2">
    <name type="scientific">Oppiella nova</name>
    <dbReference type="NCBI Taxonomy" id="334625"/>
    <lineage>
        <taxon>Eukaryota</taxon>
        <taxon>Metazoa</taxon>
        <taxon>Ecdysozoa</taxon>
        <taxon>Arthropoda</taxon>
        <taxon>Chelicerata</taxon>
        <taxon>Arachnida</taxon>
        <taxon>Acari</taxon>
        <taxon>Acariformes</taxon>
        <taxon>Sarcoptiformes</taxon>
        <taxon>Oribatida</taxon>
        <taxon>Brachypylina</taxon>
        <taxon>Oppioidea</taxon>
        <taxon>Oppiidae</taxon>
        <taxon>Oppiella</taxon>
    </lineage>
</organism>
<feature type="non-terminal residue" evidence="2">
    <location>
        <position position="1"/>
    </location>
</feature>
<feature type="region of interest" description="Disordered" evidence="1">
    <location>
        <begin position="23"/>
        <end position="58"/>
    </location>
</feature>
<feature type="region of interest" description="Disordered" evidence="1">
    <location>
        <begin position="125"/>
        <end position="155"/>
    </location>
</feature>
<reference evidence="2" key="1">
    <citation type="submission" date="2020-11" db="EMBL/GenBank/DDBJ databases">
        <authorList>
            <person name="Tran Van P."/>
        </authorList>
    </citation>
    <scope>NUCLEOTIDE SEQUENCE</scope>
</reference>
<evidence type="ECO:0000256" key="1">
    <source>
        <dbReference type="SAM" id="MobiDB-lite"/>
    </source>
</evidence>
<dbReference type="EMBL" id="CAJPVJ010041016">
    <property type="protein sequence ID" value="CAG2181929.1"/>
    <property type="molecule type" value="Genomic_DNA"/>
</dbReference>
<feature type="compositionally biased region" description="Low complexity" evidence="1">
    <location>
        <begin position="47"/>
        <end position="58"/>
    </location>
</feature>
<keyword evidence="3" id="KW-1185">Reference proteome</keyword>
<gene>
    <name evidence="2" type="ORF">ONB1V03_LOCUS21350</name>
</gene>
<feature type="compositionally biased region" description="Polar residues" evidence="1">
    <location>
        <begin position="29"/>
        <end position="46"/>
    </location>
</feature>
<accession>A0A7R9MQQ9</accession>
<sequence>MGLFDKKSKKGTIMQSISMGAKVADMKEGSQSAPTSPIAKSTAGNPATTSSKGTGSSRTSTAAKFFTFRWLFRGSKNSSKKLRLKQMNDKTKEKLASITGTNTTKILLRQSYSFDDIQQFLLSQQNNSQPSHPQHHHQRESHFPGNGSHNSAGGDSISYSSHYRNKILCKSSLDIESKKSKAPMKCLAQFKCKLCLTNRCGYQMHSIWSCGCAF</sequence>
<evidence type="ECO:0000313" key="2">
    <source>
        <dbReference type="EMBL" id="CAD7664792.1"/>
    </source>
</evidence>
<name>A0A7R9MQQ9_9ACAR</name>
<dbReference type="Proteomes" id="UP000728032">
    <property type="component" value="Unassembled WGS sequence"/>
</dbReference>
<protein>
    <submittedName>
        <fullName evidence="2">Uncharacterized protein</fullName>
    </submittedName>
</protein>
<dbReference type="EMBL" id="OC955841">
    <property type="protein sequence ID" value="CAD7664792.1"/>
    <property type="molecule type" value="Genomic_DNA"/>
</dbReference>
<dbReference type="AlphaFoldDB" id="A0A7R9MQQ9"/>